<dbReference type="RefSeq" id="WP_353648807.1">
    <property type="nucleotide sequence ID" value="NZ_CP159218.1"/>
</dbReference>
<dbReference type="InterPro" id="IPR000772">
    <property type="entry name" value="Ricin_B_lectin"/>
</dbReference>
<dbReference type="InterPro" id="IPR017946">
    <property type="entry name" value="PLC-like_Pdiesterase_TIM-brl"/>
</dbReference>
<dbReference type="SUPFAM" id="SSF50370">
    <property type="entry name" value="Ricin B-like lectins"/>
    <property type="match status" value="1"/>
</dbReference>
<dbReference type="InterPro" id="IPR032075">
    <property type="entry name" value="PI-PLC-C1"/>
</dbReference>
<reference evidence="3" key="1">
    <citation type="submission" date="2024-05" db="EMBL/GenBank/DDBJ databases">
        <authorList>
            <person name="Cai S.Y."/>
            <person name="Jin L.M."/>
            <person name="Li H.R."/>
        </authorList>
    </citation>
    <scope>NUCLEOTIDE SEQUENCE</scope>
    <source>
        <strain evidence="3">A5-74</strain>
    </source>
</reference>
<dbReference type="GO" id="GO:0006629">
    <property type="term" value="P:lipid metabolic process"/>
    <property type="evidence" value="ECO:0007669"/>
    <property type="project" value="InterPro"/>
</dbReference>
<feature type="chain" id="PRO_5043672471" evidence="1">
    <location>
        <begin position="35"/>
        <end position="493"/>
    </location>
</feature>
<dbReference type="Pfam" id="PF00652">
    <property type="entry name" value="Ricin_B_lectin"/>
    <property type="match status" value="1"/>
</dbReference>
<name>A0AAU8DPP2_9ACTN</name>
<organism evidence="3">
    <name type="scientific">Nakamurella sp. A5-74</name>
    <dbReference type="NCBI Taxonomy" id="3158264"/>
    <lineage>
        <taxon>Bacteria</taxon>
        <taxon>Bacillati</taxon>
        <taxon>Actinomycetota</taxon>
        <taxon>Actinomycetes</taxon>
        <taxon>Nakamurellales</taxon>
        <taxon>Nakamurellaceae</taxon>
        <taxon>Nakamurella</taxon>
    </lineage>
</organism>
<dbReference type="SUPFAM" id="SSF51695">
    <property type="entry name" value="PLC-like phosphodiesterases"/>
    <property type="match status" value="1"/>
</dbReference>
<evidence type="ECO:0000256" key="1">
    <source>
        <dbReference type="SAM" id="SignalP"/>
    </source>
</evidence>
<gene>
    <name evidence="3" type="ORF">ABLG96_18610</name>
</gene>
<dbReference type="Gene3D" id="3.20.20.190">
    <property type="entry name" value="Phosphatidylinositol (PI) phosphodiesterase"/>
    <property type="match status" value="1"/>
</dbReference>
<evidence type="ECO:0000313" key="3">
    <source>
        <dbReference type="EMBL" id="XCG63192.1"/>
    </source>
</evidence>
<dbReference type="PROSITE" id="PS50231">
    <property type="entry name" value="RICIN_B_LECTIN"/>
    <property type="match status" value="1"/>
</dbReference>
<dbReference type="CDD" id="cd00161">
    <property type="entry name" value="beta-trefoil_Ricin-like"/>
    <property type="match status" value="1"/>
</dbReference>
<dbReference type="EC" id="3.1.4.11" evidence="3"/>
<feature type="domain" description="Ricin B lectin" evidence="2">
    <location>
        <begin position="351"/>
        <end position="483"/>
    </location>
</feature>
<proteinExistence type="predicted"/>
<keyword evidence="3" id="KW-0378">Hydrolase</keyword>
<dbReference type="SMART" id="SM00458">
    <property type="entry name" value="RICIN"/>
    <property type="match status" value="1"/>
</dbReference>
<evidence type="ECO:0000259" key="2">
    <source>
        <dbReference type="SMART" id="SM00458"/>
    </source>
</evidence>
<dbReference type="Pfam" id="PF16670">
    <property type="entry name" value="PI-PLC-C1"/>
    <property type="match status" value="1"/>
</dbReference>
<dbReference type="GO" id="GO:0004435">
    <property type="term" value="F:phosphatidylinositol-4,5-bisphosphate phospholipase C activity"/>
    <property type="evidence" value="ECO:0007669"/>
    <property type="project" value="UniProtKB-EC"/>
</dbReference>
<feature type="signal peptide" evidence="1">
    <location>
        <begin position="1"/>
        <end position="34"/>
    </location>
</feature>
<sequence>MVHRPTRARRLLATVAVGAVVAAGLIGGAGASQAQSPALAAPMASGTDKLNDVYYTLQHNTFDYGSTLTGWLDQGLRSVELDIIDKEDWENDANGPYVSHDGSSANKNCSANPDRLGNCLRDLAAWQTSHPGTGPLIVFVDLKASWDPANAWQADEVDLLDAKVRSILGSRMYTAAELFTYATGNAWTPGGTTLRNAVNTAGWPALSALDNRIVVAYTGGRIGFANQTQSDGIAHILAASRLPSGFFCPDVEADPSELDPGATVDGMTLATSQVAVCSNLKSQDNYQVTANRSATRKQLLHLWGDHVFGADSAAYNMLAVAHGASAIGRESDAVDTHRGLIPPVGKRRSLPGYFQLRPDSAPANCLTIDGAGTSNGTAAKIAACSSSTAQRFVWTAEGQLRPQHDNPGCLDISGGTAGAGKKIHLWDCDGGDSEKWTIDATGVVRAFTSQSWCLTIAGGGSSIGTQFTTATCSGTAGQKFTLTPVAGWAQTNF</sequence>
<dbReference type="EMBL" id="CP159218">
    <property type="protein sequence ID" value="XCG63192.1"/>
    <property type="molecule type" value="Genomic_DNA"/>
</dbReference>
<dbReference type="InterPro" id="IPR035992">
    <property type="entry name" value="Ricin_B-like_lectins"/>
</dbReference>
<protein>
    <submittedName>
        <fullName evidence="3">Ca2+-dependent phosphoinositide-specific phospholipase C</fullName>
        <ecNumber evidence="3">3.1.4.11</ecNumber>
    </submittedName>
</protein>
<dbReference type="AlphaFoldDB" id="A0AAU8DPP2"/>
<accession>A0AAU8DPP2</accession>
<dbReference type="Gene3D" id="2.80.10.50">
    <property type="match status" value="2"/>
</dbReference>
<keyword evidence="1" id="KW-0732">Signal</keyword>